<comment type="caution">
    <text evidence="1">The sequence shown here is derived from an EMBL/GenBank/DDBJ whole genome shotgun (WGS) entry which is preliminary data.</text>
</comment>
<dbReference type="EMBL" id="JAJUBC010000004">
    <property type="protein sequence ID" value="MDD1792541.1"/>
    <property type="molecule type" value="Genomic_DNA"/>
</dbReference>
<name>A0ABT5QX00_9GAMM</name>
<dbReference type="Proteomes" id="UP001149400">
    <property type="component" value="Unassembled WGS sequence"/>
</dbReference>
<sequence>MNKITVLMAVELDNTGDWLGLADYKADLGENATDLDVFNRMAEDENGSALNALVNLTDTNTPSRFVSVLEQNGAMDEAKDQLRQIINRKPVTPMSPLARRAEQTAQDAEDLAMRIRHREAVTIDMAKPTQCQHGVILHGNCRHCENNPEFS</sequence>
<keyword evidence="2" id="KW-1185">Reference proteome</keyword>
<gene>
    <name evidence="1" type="ORF">LRP50_05290</name>
</gene>
<organism evidence="1 2">
    <name type="scientific">Enterovibrio gelatinilyticus</name>
    <dbReference type="NCBI Taxonomy" id="2899819"/>
    <lineage>
        <taxon>Bacteria</taxon>
        <taxon>Pseudomonadati</taxon>
        <taxon>Pseudomonadota</taxon>
        <taxon>Gammaproteobacteria</taxon>
        <taxon>Vibrionales</taxon>
        <taxon>Vibrionaceae</taxon>
        <taxon>Enterovibrio</taxon>
    </lineage>
</organism>
<evidence type="ECO:0000313" key="1">
    <source>
        <dbReference type="EMBL" id="MDD1792541.1"/>
    </source>
</evidence>
<accession>A0ABT5QX00</accession>
<reference evidence="1" key="1">
    <citation type="submission" date="2021-12" db="EMBL/GenBank/DDBJ databases">
        <title>Enterovibrio ZSDZ35 sp. nov. and Enterovibrio ZSDZ42 sp. nov., isolated from coastal seawater in Qingdao.</title>
        <authorList>
            <person name="Zhang P."/>
        </authorList>
    </citation>
    <scope>NUCLEOTIDE SEQUENCE</scope>
    <source>
        <strain evidence="1">ZSDZ42</strain>
    </source>
</reference>
<evidence type="ECO:0000313" key="2">
    <source>
        <dbReference type="Proteomes" id="UP001149400"/>
    </source>
</evidence>
<dbReference type="RefSeq" id="WP_274163439.1">
    <property type="nucleotide sequence ID" value="NZ_JAJUBC010000004.1"/>
</dbReference>
<protein>
    <submittedName>
        <fullName evidence="1">Uncharacterized protein</fullName>
    </submittedName>
</protein>
<proteinExistence type="predicted"/>